<dbReference type="EMBL" id="KZ821716">
    <property type="protein sequence ID" value="PYH79773.1"/>
    <property type="molecule type" value="Genomic_DNA"/>
</dbReference>
<dbReference type="Proteomes" id="UP000248340">
    <property type="component" value="Unassembled WGS sequence"/>
</dbReference>
<accession>A0A319CM98</accession>
<feature type="region of interest" description="Disordered" evidence="2">
    <location>
        <begin position="1"/>
        <end position="52"/>
    </location>
</feature>
<evidence type="ECO:0000256" key="2">
    <source>
        <dbReference type="SAM" id="MobiDB-lite"/>
    </source>
</evidence>
<dbReference type="OrthoDB" id="4225570at2759"/>
<evidence type="ECO:0000313" key="3">
    <source>
        <dbReference type="EMBL" id="PYH79773.1"/>
    </source>
</evidence>
<feature type="region of interest" description="Disordered" evidence="2">
    <location>
        <begin position="205"/>
        <end position="226"/>
    </location>
</feature>
<keyword evidence="1" id="KW-0175">Coiled coil</keyword>
<reference evidence="3 4" key="1">
    <citation type="submission" date="2016-12" db="EMBL/GenBank/DDBJ databases">
        <title>The genomes of Aspergillus section Nigri reveals drivers in fungal speciation.</title>
        <authorList>
            <consortium name="DOE Joint Genome Institute"/>
            <person name="Vesth T.C."/>
            <person name="Nybo J."/>
            <person name="Theobald S."/>
            <person name="Brandl J."/>
            <person name="Frisvad J.C."/>
            <person name="Nielsen K.F."/>
            <person name="Lyhne E.K."/>
            <person name="Kogle M.E."/>
            <person name="Kuo A."/>
            <person name="Riley R."/>
            <person name="Clum A."/>
            <person name="Nolan M."/>
            <person name="Lipzen A."/>
            <person name="Salamov A."/>
            <person name="Henrissat B."/>
            <person name="Wiebenga A."/>
            <person name="De Vries R.P."/>
            <person name="Grigoriev I.V."/>
            <person name="Mortensen U.H."/>
            <person name="Andersen M.R."/>
            <person name="Baker S.E."/>
        </authorList>
    </citation>
    <scope>NUCLEOTIDE SEQUENCE [LARGE SCALE GENOMIC DNA]</scope>
    <source>
        <strain evidence="3 4">CBS 121591</strain>
    </source>
</reference>
<gene>
    <name evidence="3" type="ORF">BO82DRAFT_419440</name>
</gene>
<protein>
    <submittedName>
        <fullName evidence="3">Uncharacterized protein</fullName>
    </submittedName>
</protein>
<feature type="compositionally biased region" description="Pro residues" evidence="2">
    <location>
        <begin position="16"/>
        <end position="36"/>
    </location>
</feature>
<dbReference type="GeneID" id="37142855"/>
<keyword evidence="4" id="KW-1185">Reference proteome</keyword>
<sequence>MPSTTTTTTTTTTTPGKPPPPPPPPPPATAPAPAPAPATATTTASPTKAPITTTPTTLLWAHELRRENLELAARLAAAERTITALTDQLQDVRAQVHRVSVLQQAGLQDVDRRMQRAEDLVRGEVGEVRRLVEGLQVRVVGVEDAWGGLDGRNNGGYGEGETEVLVPDSMPAAPGGGGGAGATTGLGHVVGIPVGLGWGLGRGGGLSSTGEGESTSTASTWDSGGLDCCDGGEGEGEGRDDDVCGGSGVMVAGMAGRARGEVCKVAVAVQGDADGACGSGSRRTIKSQGGVRNWFEVLENRGIVRKRTRARRFIPIVPADEEDVLIARAMMMGH</sequence>
<feature type="coiled-coil region" evidence="1">
    <location>
        <begin position="61"/>
        <end position="95"/>
    </location>
</feature>
<organism evidence="3 4">
    <name type="scientific">Aspergillus uvarum CBS 121591</name>
    <dbReference type="NCBI Taxonomy" id="1448315"/>
    <lineage>
        <taxon>Eukaryota</taxon>
        <taxon>Fungi</taxon>
        <taxon>Dikarya</taxon>
        <taxon>Ascomycota</taxon>
        <taxon>Pezizomycotina</taxon>
        <taxon>Eurotiomycetes</taxon>
        <taxon>Eurotiomycetidae</taxon>
        <taxon>Eurotiales</taxon>
        <taxon>Aspergillaceae</taxon>
        <taxon>Aspergillus</taxon>
        <taxon>Aspergillus subgen. Circumdati</taxon>
    </lineage>
</organism>
<feature type="compositionally biased region" description="Low complexity" evidence="2">
    <location>
        <begin position="37"/>
        <end position="52"/>
    </location>
</feature>
<feature type="compositionally biased region" description="Low complexity" evidence="2">
    <location>
        <begin position="1"/>
        <end position="15"/>
    </location>
</feature>
<dbReference type="RefSeq" id="XP_025489973.1">
    <property type="nucleotide sequence ID" value="XM_025640113.1"/>
</dbReference>
<dbReference type="VEuPathDB" id="FungiDB:BO82DRAFT_419440"/>
<dbReference type="AlphaFoldDB" id="A0A319CM98"/>
<feature type="compositionally biased region" description="Low complexity" evidence="2">
    <location>
        <begin position="208"/>
        <end position="226"/>
    </location>
</feature>
<evidence type="ECO:0000256" key="1">
    <source>
        <dbReference type="SAM" id="Coils"/>
    </source>
</evidence>
<evidence type="ECO:0000313" key="4">
    <source>
        <dbReference type="Proteomes" id="UP000248340"/>
    </source>
</evidence>
<name>A0A319CM98_9EURO</name>
<proteinExistence type="predicted"/>